<name>A0ACB0XSF7_MELEN</name>
<accession>A0ACB0XSF7</accession>
<proteinExistence type="predicted"/>
<reference evidence="1" key="1">
    <citation type="submission" date="2023-11" db="EMBL/GenBank/DDBJ databases">
        <authorList>
            <person name="Poullet M."/>
        </authorList>
    </citation>
    <scope>NUCLEOTIDE SEQUENCE</scope>
    <source>
        <strain evidence="1">E1834</strain>
    </source>
</reference>
<evidence type="ECO:0000313" key="1">
    <source>
        <dbReference type="EMBL" id="CAK5015029.1"/>
    </source>
</evidence>
<sequence length="79" mass="8671">MESKAFARSKYTISIRLFSSSACDMSFVISSSCVVTDLFLTKPCCEGGRISFLSRNSFICLAIICSKTFSRVQVNPIGL</sequence>
<dbReference type="Proteomes" id="UP001497535">
    <property type="component" value="Unassembled WGS sequence"/>
</dbReference>
<protein>
    <submittedName>
        <fullName evidence="1">Uncharacterized protein</fullName>
    </submittedName>
</protein>
<gene>
    <name evidence="1" type="ORF">MENTE1834_LOCUS2889</name>
</gene>
<keyword evidence="2" id="KW-1185">Reference proteome</keyword>
<dbReference type="EMBL" id="CAVMJV010000002">
    <property type="protein sequence ID" value="CAK5015029.1"/>
    <property type="molecule type" value="Genomic_DNA"/>
</dbReference>
<evidence type="ECO:0000313" key="2">
    <source>
        <dbReference type="Proteomes" id="UP001497535"/>
    </source>
</evidence>
<comment type="caution">
    <text evidence="1">The sequence shown here is derived from an EMBL/GenBank/DDBJ whole genome shotgun (WGS) entry which is preliminary data.</text>
</comment>
<organism evidence="1 2">
    <name type="scientific">Meloidogyne enterolobii</name>
    <name type="common">Root-knot nematode worm</name>
    <name type="synonym">Meloidogyne mayaguensis</name>
    <dbReference type="NCBI Taxonomy" id="390850"/>
    <lineage>
        <taxon>Eukaryota</taxon>
        <taxon>Metazoa</taxon>
        <taxon>Ecdysozoa</taxon>
        <taxon>Nematoda</taxon>
        <taxon>Chromadorea</taxon>
        <taxon>Rhabditida</taxon>
        <taxon>Tylenchina</taxon>
        <taxon>Tylenchomorpha</taxon>
        <taxon>Tylenchoidea</taxon>
        <taxon>Meloidogynidae</taxon>
        <taxon>Meloidogyninae</taxon>
        <taxon>Meloidogyne</taxon>
    </lineage>
</organism>